<dbReference type="InterPro" id="IPR001478">
    <property type="entry name" value="PDZ"/>
</dbReference>
<evidence type="ECO:0000313" key="3">
    <source>
        <dbReference type="EMBL" id="CAD9095092.1"/>
    </source>
</evidence>
<dbReference type="Pfam" id="PF00595">
    <property type="entry name" value="PDZ"/>
    <property type="match status" value="1"/>
</dbReference>
<name>A0A7S1L5P2_ALECA</name>
<proteinExistence type="predicted"/>
<protein>
    <recommendedName>
        <fullName evidence="2">PDZ domain-containing protein</fullName>
    </recommendedName>
</protein>
<accession>A0A7S1L5P2</accession>
<sequence length="154" mass="16620">MGGTCCAEEARRDGPTELTQGKDITPMEQPKVSAAALATSESVQPANEVIIEAKQVEEPQKSPKGPHLTMVVEYGPDKERSKVYFTRTPLGMSFNSGELPIVVKEVQDDGEAKDIGVRDGMVIVEIAGSNIVGMSYDDAFALMKRHAADLPRKS</sequence>
<evidence type="ECO:0000256" key="1">
    <source>
        <dbReference type="SAM" id="MobiDB-lite"/>
    </source>
</evidence>
<evidence type="ECO:0000259" key="2">
    <source>
        <dbReference type="PROSITE" id="PS50106"/>
    </source>
</evidence>
<dbReference type="AlphaFoldDB" id="A0A7S1L5P2"/>
<feature type="domain" description="PDZ" evidence="2">
    <location>
        <begin position="71"/>
        <end position="145"/>
    </location>
</feature>
<dbReference type="InterPro" id="IPR036034">
    <property type="entry name" value="PDZ_sf"/>
</dbReference>
<feature type="region of interest" description="Disordered" evidence="1">
    <location>
        <begin position="1"/>
        <end position="27"/>
    </location>
</feature>
<dbReference type="Gene3D" id="2.30.42.10">
    <property type="match status" value="1"/>
</dbReference>
<dbReference type="PROSITE" id="PS50106">
    <property type="entry name" value="PDZ"/>
    <property type="match status" value="1"/>
</dbReference>
<gene>
    <name evidence="3" type="ORF">ACAT0790_LOCUS4654</name>
</gene>
<organism evidence="3">
    <name type="scientific">Alexandrium catenella</name>
    <name type="common">Red tide dinoflagellate</name>
    <name type="synonym">Gonyaulax catenella</name>
    <dbReference type="NCBI Taxonomy" id="2925"/>
    <lineage>
        <taxon>Eukaryota</taxon>
        <taxon>Sar</taxon>
        <taxon>Alveolata</taxon>
        <taxon>Dinophyceae</taxon>
        <taxon>Gonyaulacales</taxon>
        <taxon>Pyrocystaceae</taxon>
        <taxon>Alexandrium</taxon>
    </lineage>
</organism>
<dbReference type="SUPFAM" id="SSF50156">
    <property type="entry name" value="PDZ domain-like"/>
    <property type="match status" value="1"/>
</dbReference>
<reference evidence="3" key="1">
    <citation type="submission" date="2021-01" db="EMBL/GenBank/DDBJ databases">
        <authorList>
            <person name="Corre E."/>
            <person name="Pelletier E."/>
            <person name="Niang G."/>
            <person name="Scheremetjew M."/>
            <person name="Finn R."/>
            <person name="Kale V."/>
            <person name="Holt S."/>
            <person name="Cochrane G."/>
            <person name="Meng A."/>
            <person name="Brown T."/>
            <person name="Cohen L."/>
        </authorList>
    </citation>
    <scope>NUCLEOTIDE SEQUENCE</scope>
    <source>
        <strain evidence="3">OF101</strain>
    </source>
</reference>
<dbReference type="EMBL" id="HBGE01007729">
    <property type="protein sequence ID" value="CAD9095092.1"/>
    <property type="molecule type" value="Transcribed_RNA"/>
</dbReference>